<evidence type="ECO:0000256" key="5">
    <source>
        <dbReference type="ARBA" id="ARBA00023136"/>
    </source>
</evidence>
<evidence type="ECO:0000313" key="8">
    <source>
        <dbReference type="EMBL" id="XBX82763.1"/>
    </source>
</evidence>
<feature type="transmembrane region" description="Helical" evidence="7">
    <location>
        <begin position="39"/>
        <end position="62"/>
    </location>
</feature>
<name>A0AAU7W7Y7_9MICO</name>
<keyword evidence="4 7" id="KW-1133">Transmembrane helix</keyword>
<proteinExistence type="predicted"/>
<keyword evidence="3 7" id="KW-0812">Transmembrane</keyword>
<comment type="subcellular location">
    <subcellularLocation>
        <location evidence="1">Cell membrane</location>
        <topology evidence="1">Multi-pass membrane protein</topology>
    </subcellularLocation>
</comment>
<keyword evidence="2" id="KW-1003">Cell membrane</keyword>
<keyword evidence="5 7" id="KW-0472">Membrane</keyword>
<feature type="transmembrane region" description="Helical" evidence="7">
    <location>
        <begin position="144"/>
        <end position="164"/>
    </location>
</feature>
<feature type="compositionally biased region" description="Basic and acidic residues" evidence="6">
    <location>
        <begin position="314"/>
        <end position="324"/>
    </location>
</feature>
<dbReference type="PANTHER" id="PTHR30213:SF0">
    <property type="entry name" value="UPF0761 MEMBRANE PROTEIN YIHY"/>
    <property type="match status" value="1"/>
</dbReference>
<dbReference type="PIRSF" id="PIRSF035875">
    <property type="entry name" value="RNase_BN"/>
    <property type="match status" value="1"/>
</dbReference>
<dbReference type="Pfam" id="PF03631">
    <property type="entry name" value="Virul_fac_BrkB"/>
    <property type="match status" value="1"/>
</dbReference>
<dbReference type="NCBIfam" id="TIGR00765">
    <property type="entry name" value="yihY_not_rbn"/>
    <property type="match status" value="1"/>
</dbReference>
<evidence type="ECO:0000256" key="3">
    <source>
        <dbReference type="ARBA" id="ARBA00022692"/>
    </source>
</evidence>
<protein>
    <submittedName>
        <fullName evidence="8">YihY/virulence factor BrkB family protein</fullName>
    </submittedName>
</protein>
<dbReference type="AlphaFoldDB" id="A0AAU7W7Y7"/>
<accession>A0AAU7W7Y7</accession>
<feature type="transmembrane region" description="Helical" evidence="7">
    <location>
        <begin position="255"/>
        <end position="279"/>
    </location>
</feature>
<feature type="transmembrane region" description="Helical" evidence="7">
    <location>
        <begin position="101"/>
        <end position="123"/>
    </location>
</feature>
<reference evidence="8" key="1">
    <citation type="submission" date="2024-05" db="EMBL/GenBank/DDBJ databases">
        <authorList>
            <person name="Yu L."/>
        </authorList>
    </citation>
    <scope>NUCLEOTIDE SEQUENCE</scope>
    <source>
        <strain evidence="8">G08B096</strain>
    </source>
</reference>
<dbReference type="EMBL" id="CP158374">
    <property type="protein sequence ID" value="XBX82763.1"/>
    <property type="molecule type" value="Genomic_DNA"/>
</dbReference>
<dbReference type="GO" id="GO:0005886">
    <property type="term" value="C:plasma membrane"/>
    <property type="evidence" value="ECO:0007669"/>
    <property type="project" value="UniProtKB-SubCell"/>
</dbReference>
<evidence type="ECO:0000256" key="7">
    <source>
        <dbReference type="SAM" id="Phobius"/>
    </source>
</evidence>
<gene>
    <name evidence="8" type="ORF">ABIQ69_02265</name>
</gene>
<evidence type="ECO:0000256" key="2">
    <source>
        <dbReference type="ARBA" id="ARBA00022475"/>
    </source>
</evidence>
<evidence type="ECO:0000256" key="4">
    <source>
        <dbReference type="ARBA" id="ARBA00022989"/>
    </source>
</evidence>
<feature type="region of interest" description="Disordered" evidence="6">
    <location>
        <begin position="314"/>
        <end position="336"/>
    </location>
</feature>
<dbReference type="InterPro" id="IPR017039">
    <property type="entry name" value="Virul_fac_BrkB"/>
</dbReference>
<feature type="transmembrane region" description="Helical" evidence="7">
    <location>
        <begin position="184"/>
        <end position="208"/>
    </location>
</feature>
<sequence>MSEHTDSPIRMTRDDWRVILRRTWHEFRINQSADIAAALTYYATLAVFPALLAALAVIGAVGSAEAVTKDVLQVVSDLGGDSMVAALDEPIEQLLGASHHWFAILVGVVGTLWSASGYLGVFGRAMNRILHVEEGRPFWASRPAMLLVAAVVVVLASCVAILLIGTGPVAETVARGIGLDEGVVLWWDLAKLPVAALLVAAVIALLYWATPNVKRRHFRWFSVGAAAALVTWVVTTAIFGLYVVGFGTYERNYGVLGGAVAFLLWVWLSNLAVVFGAVLDTEVERVRQLRAGIPAEEHLQLPLREDRMVRKNREQRNADVRASAELRPPSGVDGVG</sequence>
<evidence type="ECO:0000256" key="6">
    <source>
        <dbReference type="SAM" id="MobiDB-lite"/>
    </source>
</evidence>
<feature type="transmembrane region" description="Helical" evidence="7">
    <location>
        <begin position="220"/>
        <end position="243"/>
    </location>
</feature>
<evidence type="ECO:0000256" key="1">
    <source>
        <dbReference type="ARBA" id="ARBA00004651"/>
    </source>
</evidence>
<dbReference type="PANTHER" id="PTHR30213">
    <property type="entry name" value="INNER MEMBRANE PROTEIN YHJD"/>
    <property type="match status" value="1"/>
</dbReference>
<organism evidence="8">
    <name type="scientific">Agromyces sp. G08B096</name>
    <dbReference type="NCBI Taxonomy" id="3156399"/>
    <lineage>
        <taxon>Bacteria</taxon>
        <taxon>Bacillati</taxon>
        <taxon>Actinomycetota</taxon>
        <taxon>Actinomycetes</taxon>
        <taxon>Micrococcales</taxon>
        <taxon>Microbacteriaceae</taxon>
        <taxon>Agromyces</taxon>
    </lineage>
</organism>
<dbReference type="RefSeq" id="WP_350348779.1">
    <property type="nucleotide sequence ID" value="NZ_CP158374.1"/>
</dbReference>